<gene>
    <name evidence="4" type="ORF">SAMN05428946_2077</name>
</gene>
<dbReference type="PROSITE" id="PS50160">
    <property type="entry name" value="DNA_LIGASE_A3"/>
    <property type="match status" value="1"/>
</dbReference>
<dbReference type="InterPro" id="IPR052171">
    <property type="entry name" value="NHEJ_LigD"/>
</dbReference>
<dbReference type="Pfam" id="PF21686">
    <property type="entry name" value="LigD_Prim-Pol"/>
    <property type="match status" value="1"/>
</dbReference>
<proteinExistence type="inferred from homology"/>
<dbReference type="GO" id="GO:0003910">
    <property type="term" value="F:DNA ligase (ATP) activity"/>
    <property type="evidence" value="ECO:0007669"/>
    <property type="project" value="InterPro"/>
</dbReference>
<dbReference type="AlphaFoldDB" id="A0A1U7PL86"/>
<name>A0A1U7PL86_9BACI</name>
<dbReference type="RefSeq" id="WP_076758723.1">
    <property type="nucleotide sequence ID" value="NZ_FTPL01000003.1"/>
</dbReference>
<organism evidence="4 5">
    <name type="scientific">Edaphobacillus lindanitolerans</name>
    <dbReference type="NCBI Taxonomy" id="550447"/>
    <lineage>
        <taxon>Bacteria</taxon>
        <taxon>Bacillati</taxon>
        <taxon>Bacillota</taxon>
        <taxon>Bacilli</taxon>
        <taxon>Bacillales</taxon>
        <taxon>Bacillaceae</taxon>
        <taxon>Edaphobacillus</taxon>
    </lineage>
</organism>
<accession>A0A1U7PL86</accession>
<dbReference type="PROSITE" id="PS00697">
    <property type="entry name" value="DNA_LIGASE_A1"/>
    <property type="match status" value="1"/>
</dbReference>
<dbReference type="STRING" id="550447.SAMN05428946_2077"/>
<evidence type="ECO:0000313" key="5">
    <source>
        <dbReference type="Proteomes" id="UP000187550"/>
    </source>
</evidence>
<dbReference type="NCBIfam" id="TIGR02778">
    <property type="entry name" value="ligD_pol"/>
    <property type="match status" value="1"/>
</dbReference>
<evidence type="ECO:0000256" key="2">
    <source>
        <dbReference type="ARBA" id="ARBA00049990"/>
    </source>
</evidence>
<dbReference type="CDD" id="cd07906">
    <property type="entry name" value="Adenylation_DNA_ligase_LigD_LigC"/>
    <property type="match status" value="1"/>
</dbReference>
<reference evidence="5" key="1">
    <citation type="submission" date="2017-01" db="EMBL/GenBank/DDBJ databases">
        <authorList>
            <person name="Varghese N."/>
            <person name="Submissions S."/>
        </authorList>
    </citation>
    <scope>NUCLEOTIDE SEQUENCE [LARGE SCALE GENOMIC DNA]</scope>
    <source>
        <strain evidence="5">MNA4</strain>
    </source>
</reference>
<sequence>MKLTPAEELPDGPGWLYEIKYDGFRCLLDWRENGIRLMSRNGHDLAGAFPEITEACLETTGSVAQCLPLLLDGELVHLLNDARSDFATVSRRSRMRAENTIAGAADRFPCRFAAFDVLELSGRDLRAEPLEQRKQALRTVLEAGGFPSAVSAGNPSVIQGIASSEDPDTVQTQLLSGNGEGIVAKRSGSRWTDGIRTTDWMKVKNWRRVPVILTEYEQENGYFTGCYLDHEELIPAVSFKNGLSDEEARTLSLLFQQKGEQKSAGIWTLAPAICAELLTIGEAGGKLREPRFSRFLHGEDPETVTARRLARALEPIPPGVAVTNPDKPLFPEAALDKDGYLLYLQEAAPYLLPWLRDRPLTVIRWPHGTEDERFYQKHAPDPVPPFVETSPDEDGPRILCNNLETLLWLGNQAALEFHVPFGRLDSPFPDEIVFDLDPPDASRFDLAADAALRLKQVFDSFGLLSFAKTSGGKGLQLYIPLPEGLFTYADTRRFTEIAARFLCEQSPERFTTERLIKNRHGRLYVDYVQHAEGKTIICPYSTRGTAHAPVATPIEWHELKEGIRPRELTVPVLLNRMKEMGDPFRTMDQARDRQPFGEVLEKLREIT</sequence>
<dbReference type="SUPFAM" id="SSF56091">
    <property type="entry name" value="DNA ligase/mRNA capping enzyme, catalytic domain"/>
    <property type="match status" value="1"/>
</dbReference>
<dbReference type="GO" id="GO:0006281">
    <property type="term" value="P:DNA repair"/>
    <property type="evidence" value="ECO:0007669"/>
    <property type="project" value="InterPro"/>
</dbReference>
<feature type="domain" description="ATP-dependent DNA ligase family profile" evidence="3">
    <location>
        <begin position="112"/>
        <end position="204"/>
    </location>
</feature>
<dbReference type="Proteomes" id="UP000187550">
    <property type="component" value="Unassembled WGS sequence"/>
</dbReference>
<dbReference type="GO" id="GO:0006310">
    <property type="term" value="P:DNA recombination"/>
    <property type="evidence" value="ECO:0007669"/>
    <property type="project" value="InterPro"/>
</dbReference>
<comment type="similarity">
    <text evidence="1">In the C-terminal section; belongs to the ATP-dependent DNA ligase family.</text>
</comment>
<evidence type="ECO:0000313" key="4">
    <source>
        <dbReference type="EMBL" id="SIT87367.1"/>
    </source>
</evidence>
<dbReference type="NCBIfam" id="NF007211">
    <property type="entry name" value="PRK09633.1"/>
    <property type="match status" value="1"/>
</dbReference>
<dbReference type="PANTHER" id="PTHR42705:SF2">
    <property type="entry name" value="BIFUNCTIONAL NON-HOMOLOGOUS END JOINING PROTEIN LIGD"/>
    <property type="match status" value="1"/>
</dbReference>
<dbReference type="NCBIfam" id="TIGR02776">
    <property type="entry name" value="NHEJ_ligase_prk"/>
    <property type="match status" value="1"/>
</dbReference>
<dbReference type="Gene3D" id="3.90.920.10">
    <property type="entry name" value="DNA primase, PRIM domain"/>
    <property type="match status" value="1"/>
</dbReference>
<dbReference type="InterPro" id="IPR014143">
    <property type="entry name" value="NHEJ_ligase_prk"/>
</dbReference>
<evidence type="ECO:0000256" key="1">
    <source>
        <dbReference type="ARBA" id="ARBA00049981"/>
    </source>
</evidence>
<dbReference type="OrthoDB" id="9802472at2"/>
<keyword evidence="5" id="KW-1185">Reference proteome</keyword>
<dbReference type="GO" id="GO:0005524">
    <property type="term" value="F:ATP binding"/>
    <property type="evidence" value="ECO:0007669"/>
    <property type="project" value="InterPro"/>
</dbReference>
<dbReference type="EMBL" id="FTPL01000003">
    <property type="protein sequence ID" value="SIT87367.1"/>
    <property type="molecule type" value="Genomic_DNA"/>
</dbReference>
<dbReference type="PROSITE" id="PS00333">
    <property type="entry name" value="DNA_LIGASE_A2"/>
    <property type="match status" value="1"/>
</dbReference>
<evidence type="ECO:0000259" key="3">
    <source>
        <dbReference type="PROSITE" id="PS50160"/>
    </source>
</evidence>
<comment type="similarity">
    <text evidence="2">In the N-terminal section; belongs to the LigD polymerase family.</text>
</comment>
<dbReference type="InterPro" id="IPR012310">
    <property type="entry name" value="DNA_ligase_ATP-dep_cent"/>
</dbReference>
<dbReference type="PANTHER" id="PTHR42705">
    <property type="entry name" value="BIFUNCTIONAL NON-HOMOLOGOUS END JOINING PROTEIN LIGD"/>
    <property type="match status" value="1"/>
</dbReference>
<dbReference type="InterPro" id="IPR016059">
    <property type="entry name" value="DNA_ligase_ATP-dep_CS"/>
</dbReference>
<dbReference type="Pfam" id="PF01068">
    <property type="entry name" value="DNA_ligase_A_M"/>
    <property type="match status" value="1"/>
</dbReference>
<protein>
    <submittedName>
        <fullName evidence="4">Bifunctional non-homologous end joining protein LigD</fullName>
    </submittedName>
</protein>
<dbReference type="Gene3D" id="3.30.470.30">
    <property type="entry name" value="DNA ligase/mRNA capping enzyme"/>
    <property type="match status" value="1"/>
</dbReference>
<dbReference type="InterPro" id="IPR014145">
    <property type="entry name" value="LigD_pol_dom"/>
</dbReference>